<evidence type="ECO:0000313" key="2">
    <source>
        <dbReference type="EMBL" id="KAF0698266.1"/>
    </source>
</evidence>
<reference evidence="3 4" key="1">
    <citation type="submission" date="2019-03" db="EMBL/GenBank/DDBJ databases">
        <authorList>
            <person name="Gaulin E."/>
            <person name="Dumas B."/>
        </authorList>
    </citation>
    <scope>NUCLEOTIDE SEQUENCE [LARGE SCALE GENOMIC DNA]</scope>
    <source>
        <strain evidence="3">CBS 568.67</strain>
    </source>
</reference>
<feature type="transmembrane region" description="Helical" evidence="1">
    <location>
        <begin position="1661"/>
        <end position="1683"/>
    </location>
</feature>
<reference evidence="2" key="2">
    <citation type="submission" date="2019-06" db="EMBL/GenBank/DDBJ databases">
        <title>Genomics analysis of Aphanomyces spp. identifies a new class of oomycete effector associated with host adaptation.</title>
        <authorList>
            <person name="Gaulin E."/>
        </authorList>
    </citation>
    <scope>NUCLEOTIDE SEQUENCE</scope>
    <source>
        <strain evidence="2">CBS 578.67</strain>
    </source>
</reference>
<feature type="transmembrane region" description="Helical" evidence="1">
    <location>
        <begin position="900"/>
        <end position="922"/>
    </location>
</feature>
<keyword evidence="1" id="KW-1133">Transmembrane helix</keyword>
<sequence length="1782" mass="198751">MKGPRVTPDVLWTEKKDAPRAQRDKMYCILGALYVVATGIGAVVSLVIIAPNVSNDNLWPNMNTTGVQTFLGDLYNVKLATDTRGTFDLFAVDAALPKDYSSSTTFVDMRPAANRALLLSRLSLDQAIKVVRSVPFSENIQTMSMPCWADLNRKYEMAHTARHQALCNQHRAMNAAFYVEALFRNLGPTDLTTSTYLSAIQTSIFDYVHTTPGGTLWVQTMLHPTWLAIPDEVTLWQSLGLEYFQNSFQNYYLEGTQESITIINAMGMRQGLTISSFTAANRPKTMWSSVKAYPGFWNDIDACAWFQASAIRAAPNNFEIIYGADWESWDYYYIGVLGTEATSIIRTSLGPLTLIDVFLIPPPPILLDLVAAYQRLLNSALLEGGSTGYFALSEPPIDVSPPAWIHPGALYYGGNPLCPFGQPKSFVQASFGYYDDCGAQFEHTLQLKRGSLLFAILTTGIQQSDITAICRLSSHNDTCIQVLSAAMKIFNNLVGTTSAMANQIEQALEVVHALNITFVQWATINNSNVVLHQPMVSTSHDPWSFIGWMTMYEWVMGQREVYTFEGDWDIWTLMSRHHDLIPFAANAVELPQSAIKYLWYVCIYVSFVLALVLLLALAFGTFVARFDMDGRNLFFSNRLIGGAWIGRPFLLVRGVTSILLLATSPVVFHSYSGFAKLDFVPRPLWHTMLLAGEVTWVSYVLNDILLPITKPHSATYAPLSSFITWLVVFAIEWTDPYKAVASIGRKCFILSFSRGLQCSNGDIRIGNEHRTLLLGLVSVLSVPLAYCIVAIVKRSKITPSATRPAVVSFYLTSSSEAFLLSSPNKLDVAACILSGLIPLGPYLFDIKNWIMFPTDRIDGAFYVLPDAFLEVQSPASALMSMRRIQSFQAHQTRSPSTIRWLGIVGLLYMSGAILSSFLYLFASEAYFANDFLWLGFGDTNTQAFLVNWFNVQLQFANATTPKQIDSPAYGDYATTNKVTQYNVFSSALYPIMIQDEANSLTNVVNGLRTMDTSYLPWIATSFCFADFGKQWQMAFSVERQQRCIQNEGDNGAVYLESILRNANYPSLSFYWGTSFETTIFAPIQNTNNGVSWVNKMKSSNTLPIAAEVEVWRNKGIERYTTMWQNYKTLGVTESFLISNYAGTGYELTLKKSNSSFHSSAATAFKMYSPLANYLTDAAVNNSLMSGKSLIRGTPVFAFANTTTQDYFLANDVLASPMDPLFVIFLNTIGPYGVIDIKRVAAPQNLRDLFYKMRKFLLSKLSSSDAMQKEYWTIYTQFFFLPQPSAWDPPALMWGGDINCGLNFGGNTTFPLEYFRSTGLCGNIFWDFMKPLTQNIWMSILAMGSQTPPNATGVSLRDVGHQSNVYAIIMDSIAMMHKYMSDEEIAQFDGFAMAAKSTIRDKLKLQLIQYLSVDGASFYFSRVNFFTPTEPDFEFFMWLYLLEWVEGKREVISIHGTLDNLTTISSTKLLTQKLTNAIEIPVNVGRFFYTMTFYVTAVLFGVGCVATMYIVSSRGYVDGINVIAFNYVAGHVWIGRPLMLLRSLASVALLSTSELKLIAPGSALTSYFLSSPRDVLTTLVSSGEICWFVYVLIDTFSVFTGEYTAFYSTPSVIFVSVSVAIWSFTSPTTHSIALSRQCTVVAVDLDVYCVSGVVNIGDVNRFGGLVGVACGGCLISYLLVRIFVKQPPRLPPLSPLLYSAAKSEFEHTTHVNWEFEGVYYLDKASAVMTGILTYELQGYLYIADIKTWRVYIIPPKNQTNGGSRSLPPHIQFALPLVTSDVYI</sequence>
<feature type="transmembrane region" description="Helical" evidence="1">
    <location>
        <begin position="683"/>
        <end position="701"/>
    </location>
</feature>
<accession>A0A485KSK1</accession>
<feature type="transmembrane region" description="Helical" evidence="1">
    <location>
        <begin position="26"/>
        <end position="50"/>
    </location>
</feature>
<name>A0A485KSK1_9STRA</name>
<feature type="transmembrane region" description="Helical" evidence="1">
    <location>
        <begin position="597"/>
        <end position="623"/>
    </location>
</feature>
<keyword evidence="4" id="KW-1185">Reference proteome</keyword>
<feature type="transmembrane region" description="Helical" evidence="1">
    <location>
        <begin position="1604"/>
        <end position="1624"/>
    </location>
</feature>
<keyword evidence="1" id="KW-0472">Membrane</keyword>
<keyword evidence="1" id="KW-0812">Transmembrane</keyword>
<dbReference type="Proteomes" id="UP000332933">
    <property type="component" value="Unassembled WGS sequence"/>
</dbReference>
<evidence type="ECO:0000313" key="3">
    <source>
        <dbReference type="EMBL" id="VFT87964.1"/>
    </source>
</evidence>
<feature type="transmembrane region" description="Helical" evidence="1">
    <location>
        <begin position="644"/>
        <end position="663"/>
    </location>
</feature>
<evidence type="ECO:0000256" key="1">
    <source>
        <dbReference type="SAM" id="Phobius"/>
    </source>
</evidence>
<dbReference type="EMBL" id="VJMH01005251">
    <property type="protein sequence ID" value="KAF0698266.1"/>
    <property type="molecule type" value="Genomic_DNA"/>
</dbReference>
<feature type="transmembrane region" description="Helical" evidence="1">
    <location>
        <begin position="772"/>
        <end position="792"/>
    </location>
</feature>
<feature type="transmembrane region" description="Helical" evidence="1">
    <location>
        <begin position="713"/>
        <end position="731"/>
    </location>
</feature>
<evidence type="ECO:0000313" key="4">
    <source>
        <dbReference type="Proteomes" id="UP000332933"/>
    </source>
</evidence>
<organism evidence="3 4">
    <name type="scientific">Aphanomyces stellatus</name>
    <dbReference type="NCBI Taxonomy" id="120398"/>
    <lineage>
        <taxon>Eukaryota</taxon>
        <taxon>Sar</taxon>
        <taxon>Stramenopiles</taxon>
        <taxon>Oomycota</taxon>
        <taxon>Saprolegniomycetes</taxon>
        <taxon>Saprolegniales</taxon>
        <taxon>Verrucalvaceae</taxon>
        <taxon>Aphanomyces</taxon>
    </lineage>
</organism>
<gene>
    <name evidence="3" type="primary">Aste57867_11097</name>
    <name evidence="2" type="ORF">As57867_011055</name>
    <name evidence="3" type="ORF">ASTE57867_11097</name>
</gene>
<protein>
    <submittedName>
        <fullName evidence="3">Aste57867_11097 protein</fullName>
    </submittedName>
</protein>
<feature type="transmembrane region" description="Helical" evidence="1">
    <location>
        <begin position="1486"/>
        <end position="1508"/>
    </location>
</feature>
<feature type="transmembrane region" description="Helical" evidence="1">
    <location>
        <begin position="1515"/>
        <end position="1533"/>
    </location>
</feature>
<dbReference type="EMBL" id="CAADRA010005272">
    <property type="protein sequence ID" value="VFT87964.1"/>
    <property type="molecule type" value="Genomic_DNA"/>
</dbReference>
<proteinExistence type="predicted"/>